<proteinExistence type="predicted"/>
<keyword evidence="2" id="KW-0963">Cytoplasm</keyword>
<name>A0A9J6GTW9_HAELO</name>
<protein>
    <recommendedName>
        <fullName evidence="4">Sterile alpha motif domain-containing protein 5</fullName>
    </recommendedName>
</protein>
<dbReference type="OrthoDB" id="1919336at2759"/>
<keyword evidence="7" id="KW-1185">Reference proteome</keyword>
<evidence type="ECO:0000313" key="6">
    <source>
        <dbReference type="EMBL" id="KAH9381886.1"/>
    </source>
</evidence>
<dbReference type="PANTHER" id="PTHR12301:SF8">
    <property type="entry name" value="STERILE ALPHA MOTIF DOMAIN-CONTAINING PROTEIN 5"/>
    <property type="match status" value="1"/>
</dbReference>
<sequence>MNAGEQSIVADWLRTLGLAQYAESFVDNGYDDLEICKQIGEPDLDAIGVSDPKHRHRVLQAVRVLLEQGGTAVYFTLEEAAKHSRVSAASEYGFDSEWAPPPPDKAAVVRPDSLRYFQDEYEEGKAELVRFPKMQLKIMVREKTVRDGIRLSMQPYSNPVSDPSQSTPPCCSRGTRACHRRDRASNICATNRSSQYAKIKGTGPVHLRSKAVALLQA</sequence>
<dbReference type="PANTHER" id="PTHR12301">
    <property type="entry name" value="SAM-DOMAIN, SH3 AND NUCLEAR LOCALIZATION SIGNALS PROTEIN RELATED"/>
    <property type="match status" value="1"/>
</dbReference>
<dbReference type="InterPro" id="IPR051725">
    <property type="entry name" value="SAM-SH3_domain_protein"/>
</dbReference>
<dbReference type="PROSITE" id="PS50105">
    <property type="entry name" value="SAM_DOMAIN"/>
    <property type="match status" value="1"/>
</dbReference>
<dbReference type="Proteomes" id="UP000821853">
    <property type="component" value="Chromosome 9"/>
</dbReference>
<evidence type="ECO:0000256" key="2">
    <source>
        <dbReference type="ARBA" id="ARBA00022490"/>
    </source>
</evidence>
<dbReference type="FunFam" id="1.10.150.50:FF:000055">
    <property type="entry name" value="Sterile alpha motif domain containing 5"/>
    <property type="match status" value="1"/>
</dbReference>
<dbReference type="Gene3D" id="1.10.150.50">
    <property type="entry name" value="Transcription Factor, Ets-1"/>
    <property type="match status" value="1"/>
</dbReference>
<organism evidence="6 7">
    <name type="scientific">Haemaphysalis longicornis</name>
    <name type="common">Bush tick</name>
    <dbReference type="NCBI Taxonomy" id="44386"/>
    <lineage>
        <taxon>Eukaryota</taxon>
        <taxon>Metazoa</taxon>
        <taxon>Ecdysozoa</taxon>
        <taxon>Arthropoda</taxon>
        <taxon>Chelicerata</taxon>
        <taxon>Arachnida</taxon>
        <taxon>Acari</taxon>
        <taxon>Parasitiformes</taxon>
        <taxon>Ixodida</taxon>
        <taxon>Ixodoidea</taxon>
        <taxon>Ixodidae</taxon>
        <taxon>Haemaphysalinae</taxon>
        <taxon>Haemaphysalis</taxon>
    </lineage>
</organism>
<dbReference type="InterPro" id="IPR013761">
    <property type="entry name" value="SAM/pointed_sf"/>
</dbReference>
<dbReference type="AlphaFoldDB" id="A0A9J6GTW9"/>
<dbReference type="SUPFAM" id="SSF47769">
    <property type="entry name" value="SAM/Pointed domain"/>
    <property type="match status" value="1"/>
</dbReference>
<evidence type="ECO:0000313" key="7">
    <source>
        <dbReference type="Proteomes" id="UP000821853"/>
    </source>
</evidence>
<comment type="subcellular location">
    <subcellularLocation>
        <location evidence="1">Cytoplasm</location>
    </subcellularLocation>
</comment>
<evidence type="ECO:0000256" key="3">
    <source>
        <dbReference type="ARBA" id="ARBA00065890"/>
    </source>
</evidence>
<accession>A0A9J6GTW9</accession>
<evidence type="ECO:0000256" key="1">
    <source>
        <dbReference type="ARBA" id="ARBA00004496"/>
    </source>
</evidence>
<evidence type="ECO:0000256" key="4">
    <source>
        <dbReference type="ARBA" id="ARBA00073398"/>
    </source>
</evidence>
<gene>
    <name evidence="6" type="ORF">HPB48_015394</name>
</gene>
<evidence type="ECO:0000259" key="5">
    <source>
        <dbReference type="PROSITE" id="PS50105"/>
    </source>
</evidence>
<dbReference type="SMART" id="SM00454">
    <property type="entry name" value="SAM"/>
    <property type="match status" value="1"/>
</dbReference>
<dbReference type="VEuPathDB" id="VectorBase:HLOH_059197"/>
<dbReference type="InterPro" id="IPR001660">
    <property type="entry name" value="SAM"/>
</dbReference>
<dbReference type="OMA" id="QEECKCE"/>
<dbReference type="GO" id="GO:0005737">
    <property type="term" value="C:cytoplasm"/>
    <property type="evidence" value="ECO:0007669"/>
    <property type="project" value="UniProtKB-SubCell"/>
</dbReference>
<dbReference type="EMBL" id="JABSTR010000011">
    <property type="protein sequence ID" value="KAH9381886.1"/>
    <property type="molecule type" value="Genomic_DNA"/>
</dbReference>
<reference evidence="6 7" key="1">
    <citation type="journal article" date="2020" name="Cell">
        <title>Large-Scale Comparative Analyses of Tick Genomes Elucidate Their Genetic Diversity and Vector Capacities.</title>
        <authorList>
            <consortium name="Tick Genome and Microbiome Consortium (TIGMIC)"/>
            <person name="Jia N."/>
            <person name="Wang J."/>
            <person name="Shi W."/>
            <person name="Du L."/>
            <person name="Sun Y."/>
            <person name="Zhan W."/>
            <person name="Jiang J.F."/>
            <person name="Wang Q."/>
            <person name="Zhang B."/>
            <person name="Ji P."/>
            <person name="Bell-Sakyi L."/>
            <person name="Cui X.M."/>
            <person name="Yuan T.T."/>
            <person name="Jiang B.G."/>
            <person name="Yang W.F."/>
            <person name="Lam T.T."/>
            <person name="Chang Q.C."/>
            <person name="Ding S.J."/>
            <person name="Wang X.J."/>
            <person name="Zhu J.G."/>
            <person name="Ruan X.D."/>
            <person name="Zhao L."/>
            <person name="Wei J.T."/>
            <person name="Ye R.Z."/>
            <person name="Que T.C."/>
            <person name="Du C.H."/>
            <person name="Zhou Y.H."/>
            <person name="Cheng J.X."/>
            <person name="Dai P.F."/>
            <person name="Guo W.B."/>
            <person name="Han X.H."/>
            <person name="Huang E.J."/>
            <person name="Li L.F."/>
            <person name="Wei W."/>
            <person name="Gao Y.C."/>
            <person name="Liu J.Z."/>
            <person name="Shao H.Z."/>
            <person name="Wang X."/>
            <person name="Wang C.C."/>
            <person name="Yang T.C."/>
            <person name="Huo Q.B."/>
            <person name="Li W."/>
            <person name="Chen H.Y."/>
            <person name="Chen S.E."/>
            <person name="Zhou L.G."/>
            <person name="Ni X.B."/>
            <person name="Tian J.H."/>
            <person name="Sheng Y."/>
            <person name="Liu T."/>
            <person name="Pan Y.S."/>
            <person name="Xia L.Y."/>
            <person name="Li J."/>
            <person name="Zhao F."/>
            <person name="Cao W.C."/>
        </authorList>
    </citation>
    <scope>NUCLEOTIDE SEQUENCE [LARGE SCALE GENOMIC DNA]</scope>
    <source>
        <strain evidence="6">HaeL-2018</strain>
    </source>
</reference>
<comment type="subunit">
    <text evidence="3">Interacts promiscuously (via SAM domain) with EPHA5, EPHA6, EPHA7, EPHA8, EPHB1, EPHB2, EPHB3 and EPHB4 (via SAM domain) (in vitro).</text>
</comment>
<dbReference type="Pfam" id="PF00536">
    <property type="entry name" value="SAM_1"/>
    <property type="match status" value="1"/>
</dbReference>
<dbReference type="CDD" id="cd09527">
    <property type="entry name" value="SAM_Samd5"/>
    <property type="match status" value="1"/>
</dbReference>
<comment type="caution">
    <text evidence="6">The sequence shown here is derived from an EMBL/GenBank/DDBJ whole genome shotgun (WGS) entry which is preliminary data.</text>
</comment>
<feature type="domain" description="SAM" evidence="5">
    <location>
        <begin position="9"/>
        <end position="68"/>
    </location>
</feature>